<evidence type="ECO:0000256" key="1">
    <source>
        <dbReference type="SAM" id="Phobius"/>
    </source>
</evidence>
<dbReference type="EMBL" id="LT630287">
    <property type="protein sequence ID" value="SFV41044.1"/>
    <property type="molecule type" value="Genomic_DNA"/>
</dbReference>
<accession>A0A1K1KQ68</accession>
<reference evidence="3" key="1">
    <citation type="submission" date="2016-11" db="EMBL/GenBank/DDBJ databases">
        <authorList>
            <person name="Papadimitriou K."/>
        </authorList>
    </citation>
    <scope>NUCLEOTIDE SEQUENCE [LARGE SCALE GENOMIC DNA]</scope>
    <source>
        <strain evidence="3">ACA-DC 1533</strain>
    </source>
</reference>
<name>A0A1K1KQ68_9LACO</name>
<dbReference type="KEGG" id="laca:LAC1533_1623"/>
<sequence length="85" mass="9869">MEKNQSQKNVGAKILWSLALFINVILTVLVVFTKNIPGCIAVIAFGLYLSKYGDPVIFKNYNQRRKEKYEAFEKMRKNRKGNEKL</sequence>
<dbReference type="AlphaFoldDB" id="A0A1K1KQ68"/>
<organism evidence="2 3">
    <name type="scientific">Ligilactobacillus acidipiscis</name>
    <dbReference type="NCBI Taxonomy" id="89059"/>
    <lineage>
        <taxon>Bacteria</taxon>
        <taxon>Bacillati</taxon>
        <taxon>Bacillota</taxon>
        <taxon>Bacilli</taxon>
        <taxon>Lactobacillales</taxon>
        <taxon>Lactobacillaceae</taxon>
        <taxon>Ligilactobacillus</taxon>
    </lineage>
</organism>
<evidence type="ECO:0000313" key="2">
    <source>
        <dbReference type="EMBL" id="SFV41044.1"/>
    </source>
</evidence>
<feature type="transmembrane region" description="Helical" evidence="1">
    <location>
        <begin position="38"/>
        <end position="58"/>
    </location>
</feature>
<keyword evidence="1" id="KW-0812">Transmembrane</keyword>
<dbReference type="Proteomes" id="UP000190935">
    <property type="component" value="Chromosome I"/>
</dbReference>
<dbReference type="RefSeq" id="WP_079579316.1">
    <property type="nucleotide sequence ID" value="NZ_LT630287.1"/>
</dbReference>
<proteinExistence type="predicted"/>
<keyword evidence="1" id="KW-0472">Membrane</keyword>
<evidence type="ECO:0000313" key="3">
    <source>
        <dbReference type="Proteomes" id="UP000190935"/>
    </source>
</evidence>
<protein>
    <submittedName>
        <fullName evidence="2">Uncharacterized protein</fullName>
    </submittedName>
</protein>
<dbReference type="GeneID" id="95349728"/>
<gene>
    <name evidence="2" type="ORF">LAC1533_1623</name>
</gene>
<feature type="transmembrane region" description="Helical" evidence="1">
    <location>
        <begin position="12"/>
        <end position="32"/>
    </location>
</feature>
<keyword evidence="1" id="KW-1133">Transmembrane helix</keyword>